<evidence type="ECO:0000313" key="15">
    <source>
        <dbReference type="EMBL" id="PFX19046.1"/>
    </source>
</evidence>
<evidence type="ECO:0000259" key="13">
    <source>
        <dbReference type="PROSITE" id="PS50095"/>
    </source>
</evidence>
<keyword evidence="3" id="KW-0963">Cytoplasm</keyword>
<dbReference type="PROSITE" id="PS51393">
    <property type="entry name" value="LIPOXYGENASE_3"/>
    <property type="match status" value="1"/>
</dbReference>
<evidence type="ECO:0000256" key="9">
    <source>
        <dbReference type="PIRSR" id="PIRSR601885-2"/>
    </source>
</evidence>
<dbReference type="SUPFAM" id="SSF49723">
    <property type="entry name" value="Lipase/lipooxygenase domain (PLAT/LH2 domain)"/>
    <property type="match status" value="1"/>
</dbReference>
<dbReference type="GO" id="GO:0016702">
    <property type="term" value="F:oxidoreductase activity, acting on single donors with incorporation of molecular oxygen, incorporation of two atoms of oxygen"/>
    <property type="evidence" value="ECO:0007669"/>
    <property type="project" value="InterPro"/>
</dbReference>
<comment type="pathway">
    <text evidence="2">Lipid metabolism.</text>
</comment>
<keyword evidence="8" id="KW-0408">Iron</keyword>
<feature type="binding site" evidence="9">
    <location>
        <position position="490"/>
    </location>
    <ligand>
        <name>Ca(2+)</name>
        <dbReference type="ChEBI" id="CHEBI:29108"/>
        <label>1</label>
    </ligand>
</feature>
<dbReference type="SUPFAM" id="SSF56634">
    <property type="entry name" value="Heme-dependent catalase-like"/>
    <property type="match status" value="1"/>
</dbReference>
<dbReference type="InterPro" id="IPR036226">
    <property type="entry name" value="LipOase_C_sf"/>
</dbReference>
<keyword evidence="4 8" id="KW-0479">Metal-binding</keyword>
<keyword evidence="16" id="KW-1185">Reference proteome</keyword>
<dbReference type="Pfam" id="PF00305">
    <property type="entry name" value="Lipoxygenase"/>
    <property type="match status" value="1"/>
</dbReference>
<gene>
    <name evidence="15" type="ORF">AWC38_SpisGene16550</name>
</gene>
<comment type="caution">
    <text evidence="11">Lacks conserved residue(s) required for the propagation of feature annotation.</text>
</comment>
<comment type="cofactor">
    <cofactor evidence="8">
        <name>Fe cation</name>
        <dbReference type="ChEBI" id="CHEBI:24875"/>
    </cofactor>
    <text evidence="8">Binds 1 Fe cation per subunit.</text>
</comment>
<evidence type="ECO:0000313" key="16">
    <source>
        <dbReference type="Proteomes" id="UP000225706"/>
    </source>
</evidence>
<comment type="caution">
    <text evidence="15">The sequence shown here is derived from an EMBL/GenBank/DDBJ whole genome shotgun (WGS) entry which is preliminary data.</text>
</comment>
<dbReference type="InterPro" id="IPR020835">
    <property type="entry name" value="Catalase_sf"/>
</dbReference>
<evidence type="ECO:0000256" key="2">
    <source>
        <dbReference type="ARBA" id="ARBA00005189"/>
    </source>
</evidence>
<dbReference type="GO" id="GO:0005737">
    <property type="term" value="C:cytoplasm"/>
    <property type="evidence" value="ECO:0007669"/>
    <property type="project" value="UniProtKB-SubCell"/>
</dbReference>
<organism evidence="15 16">
    <name type="scientific">Stylophora pistillata</name>
    <name type="common">Smooth cauliflower coral</name>
    <dbReference type="NCBI Taxonomy" id="50429"/>
    <lineage>
        <taxon>Eukaryota</taxon>
        <taxon>Metazoa</taxon>
        <taxon>Cnidaria</taxon>
        <taxon>Anthozoa</taxon>
        <taxon>Hexacorallia</taxon>
        <taxon>Scleractinia</taxon>
        <taxon>Astrocoeniina</taxon>
        <taxon>Pocilloporidae</taxon>
        <taxon>Stylophora</taxon>
    </lineage>
</organism>
<evidence type="ECO:0000256" key="3">
    <source>
        <dbReference type="ARBA" id="ARBA00022490"/>
    </source>
</evidence>
<feature type="binding site" evidence="9">
    <location>
        <position position="426"/>
    </location>
    <ligand>
        <name>Ca(2+)</name>
        <dbReference type="ChEBI" id="CHEBI:29108"/>
        <label>1</label>
    </ligand>
</feature>
<comment type="subcellular location">
    <subcellularLocation>
        <location evidence="1">Cytoplasm</location>
    </subcellularLocation>
</comment>
<dbReference type="Proteomes" id="UP000225706">
    <property type="component" value="Unassembled WGS sequence"/>
</dbReference>
<feature type="binding site" evidence="8">
    <location>
        <position position="793"/>
    </location>
    <ligand>
        <name>Fe cation</name>
        <dbReference type="ChEBI" id="CHEBI:24875"/>
        <note>catalytic</note>
    </ligand>
</feature>
<feature type="binding site" evidence="9">
    <location>
        <position position="449"/>
    </location>
    <ligand>
        <name>Ca(2+)</name>
        <dbReference type="ChEBI" id="CHEBI:29108"/>
        <label>1</label>
    </ligand>
</feature>
<feature type="binding site" evidence="9">
    <location>
        <position position="424"/>
    </location>
    <ligand>
        <name>Ca(2+)</name>
        <dbReference type="ChEBI" id="CHEBI:29108"/>
        <label>1</label>
    </ligand>
</feature>
<evidence type="ECO:0000256" key="1">
    <source>
        <dbReference type="ARBA" id="ARBA00004496"/>
    </source>
</evidence>
<dbReference type="SUPFAM" id="SSF48484">
    <property type="entry name" value="Lipoxigenase"/>
    <property type="match status" value="1"/>
</dbReference>
<dbReference type="InterPro" id="IPR013819">
    <property type="entry name" value="LipOase_C"/>
</dbReference>
<dbReference type="InterPro" id="IPR036392">
    <property type="entry name" value="PLAT/LH2_dom_sf"/>
</dbReference>
<reference evidence="16" key="1">
    <citation type="journal article" date="2017" name="bioRxiv">
        <title>Comparative analysis of the genomes of Stylophora pistillata and Acropora digitifera provides evidence for extensive differences between species of corals.</title>
        <authorList>
            <person name="Voolstra C.R."/>
            <person name="Li Y."/>
            <person name="Liew Y.J."/>
            <person name="Baumgarten S."/>
            <person name="Zoccola D."/>
            <person name="Flot J.-F."/>
            <person name="Tambutte S."/>
            <person name="Allemand D."/>
            <person name="Aranda M."/>
        </authorList>
    </citation>
    <scope>NUCLEOTIDE SEQUENCE [LARGE SCALE GENOMIC DNA]</scope>
</reference>
<dbReference type="InterPro" id="IPR001024">
    <property type="entry name" value="PLAT/LH2_dom"/>
</dbReference>
<evidence type="ECO:0000256" key="10">
    <source>
        <dbReference type="PIRSR" id="PIRSR601885-3"/>
    </source>
</evidence>
<dbReference type="Gene3D" id="1.20.245.10">
    <property type="entry name" value="Lipoxygenase-1, Domain 5"/>
    <property type="match status" value="2"/>
</dbReference>
<dbReference type="STRING" id="50429.A0A2B4RPD8"/>
<keyword evidence="6" id="KW-0560">Oxidoreductase</keyword>
<sequence length="1091" mass="123919">MMGSCTSSPEVVVISNETDPPEKSVKSGQNDKQDDGILIKANTPWRNLGYEVYKGLMGEELFKKKVEDFEKPFPPPGLFAQGRIAYDTTKLKLLFGAKVLVKGQRATHSVGVGSEGIATIVSNPQFPACEFFTPGASYPVCLRHSTIKSVDDVLIDFCGGALRFAGSDEMDSPCDLIMGTGPTTPLWSSQAIFDAARANITKDLKTYLLLGPDHLKANIGGLRQKPESFYDQRYYTEVIFDFKTFDEVKRYVRFRLLPADGRPETGLLSEEVQWHPWINERSPDETLPMDYLKREYRERISKGPLDYKLQLQFHEPKEDDPPTILQVGREWDEESHPWLDVADIKMTSLLSPMATERLKYIYKNLPASIGILPAVSVDDPNVVVQIRNEVYVWSHKLRENRSNKLVPEHMTSYLIRVETGSHSGAGTDASISITLTGTKGKTDFIKLDNWGNDFERGDVDEYSVEAIDVGEVLMVHLHNDRGGWWYKNPDWFVNKIAVISSTQDDPFEFPCYRWVLSDLVVFEGRASLPFQELPDVVKHQRIFELKNRQEHYKWGNEEVYHGLPGYLHAATHADIPRDSQFSDEARSTIKEDIKKAILKLGLGHLMTLLDSWDNFDDFEKILQNLNRVRLKIVEDDRWMTDEVFGSLFLNGVNPNMIQRCEEFPSNFHVTEEMVKSCMDRGKTLEEEMKAGHVYIVDYKVLEGIPTREGTYLAQPLGLFYVNTSGDLVPIAIQFLQQPSDTNPIWTPSDSQYDWLLAKMWLRHADTLVQQGCKLFALDDISTPFFNPLQVNTHLLETHLVMEPFAVAVWRQLPSIHPVFQLLFPHLRSVMAINNFLRTGFVAENKRAQEILKKGFKAFKFGMLSLPDTLKERGVDDPEKLPKFYFRDDALRLWSAITTFVKEVIILYYTSDDDVSKDSELQAWIKDAHDNGFQEGEGGDDHGCPNSLETREQLIHVLTCLVFTCSCQHAAVNFGLLDVAGFVPISPSVMRQPPPTKKNETTLKSIMDALPSKSEAAQQVALGYVFTQFAEDERYIGDMTHSLLTGDEEDAAMTRFQVALQEISDSIKARNEALELPYIFLLPERVPNSIGV</sequence>
<feature type="region of interest" description="Disordered" evidence="12">
    <location>
        <begin position="1"/>
        <end position="37"/>
    </location>
</feature>
<evidence type="ECO:0000256" key="5">
    <source>
        <dbReference type="ARBA" id="ARBA00022964"/>
    </source>
</evidence>
<proteinExistence type="predicted"/>
<feature type="compositionally biased region" description="Basic and acidic residues" evidence="12">
    <location>
        <begin position="20"/>
        <end position="37"/>
    </location>
</feature>
<dbReference type="SMART" id="SM00308">
    <property type="entry name" value="LH2"/>
    <property type="match status" value="1"/>
</dbReference>
<dbReference type="InterPro" id="IPR020834">
    <property type="entry name" value="LipOase_CS"/>
</dbReference>
<dbReference type="InterPro" id="IPR000907">
    <property type="entry name" value="LipOase"/>
</dbReference>
<evidence type="ECO:0000256" key="12">
    <source>
        <dbReference type="SAM" id="MobiDB-lite"/>
    </source>
</evidence>
<dbReference type="Pfam" id="PF01477">
    <property type="entry name" value="PLAT"/>
    <property type="match status" value="1"/>
</dbReference>
<evidence type="ECO:0000256" key="11">
    <source>
        <dbReference type="PROSITE-ProRule" id="PRU00152"/>
    </source>
</evidence>
<name>A0A2B4RPD8_STYPI</name>
<dbReference type="GO" id="GO:0020037">
    <property type="term" value="F:heme binding"/>
    <property type="evidence" value="ECO:0007669"/>
    <property type="project" value="InterPro"/>
</dbReference>
<evidence type="ECO:0000256" key="8">
    <source>
        <dbReference type="PIRSR" id="PIRSR601885-1"/>
    </source>
</evidence>
<dbReference type="AlphaFoldDB" id="A0A2B4RPD8"/>
<dbReference type="Gene3D" id="2.40.180.10">
    <property type="entry name" value="Catalase core domain"/>
    <property type="match status" value="1"/>
</dbReference>
<feature type="domain" description="Lipoxygenase" evidence="14">
    <location>
        <begin position="526"/>
        <end position="1091"/>
    </location>
</feature>
<dbReference type="PRINTS" id="PR00467">
    <property type="entry name" value="MAMLPOXGNASE"/>
</dbReference>
<feature type="domain" description="PLAT" evidence="13">
    <location>
        <begin position="411"/>
        <end position="529"/>
    </location>
</feature>
<dbReference type="GO" id="GO:0034440">
    <property type="term" value="P:lipid oxidation"/>
    <property type="evidence" value="ECO:0007669"/>
    <property type="project" value="InterPro"/>
</dbReference>
<protein>
    <submittedName>
        <fullName evidence="15">Allene oxide synthase-lipoxygenase protein</fullName>
    </submittedName>
</protein>
<evidence type="ECO:0000256" key="6">
    <source>
        <dbReference type="ARBA" id="ARBA00023002"/>
    </source>
</evidence>
<dbReference type="PRINTS" id="PR00087">
    <property type="entry name" value="LIPOXYGENASE"/>
</dbReference>
<dbReference type="EMBL" id="LSMT01000379">
    <property type="protein sequence ID" value="PFX19046.1"/>
    <property type="molecule type" value="Genomic_DNA"/>
</dbReference>
<evidence type="ECO:0000256" key="7">
    <source>
        <dbReference type="ARBA" id="ARBA00023098"/>
    </source>
</evidence>
<evidence type="ECO:0000259" key="14">
    <source>
        <dbReference type="PROSITE" id="PS51393"/>
    </source>
</evidence>
<evidence type="ECO:0000256" key="4">
    <source>
        <dbReference type="ARBA" id="ARBA00022723"/>
    </source>
</evidence>
<feature type="binding site" evidence="8">
    <location>
        <position position="968"/>
    </location>
    <ligand>
        <name>Fe cation</name>
        <dbReference type="ChEBI" id="CHEBI:24875"/>
        <note>catalytic</note>
    </ligand>
</feature>
<keyword evidence="5" id="KW-0223">Dioxygenase</keyword>
<dbReference type="InterPro" id="IPR001885">
    <property type="entry name" value="LipOase_mml"/>
</dbReference>
<accession>A0A2B4RPD8</accession>
<dbReference type="PROSITE" id="PS00081">
    <property type="entry name" value="LIPOXYGENASE_2"/>
    <property type="match status" value="1"/>
</dbReference>
<keyword evidence="9" id="KW-0106">Calcium</keyword>
<feature type="binding site" evidence="9">
    <location>
        <position position="448"/>
    </location>
    <ligand>
        <name>Ca(2+)</name>
        <dbReference type="ChEBI" id="CHEBI:29108"/>
        <label>1</label>
    </ligand>
</feature>
<dbReference type="PANTHER" id="PTHR11771">
    <property type="entry name" value="LIPOXYGENASE"/>
    <property type="match status" value="1"/>
</dbReference>
<keyword evidence="7" id="KW-0443">Lipid metabolism</keyword>
<dbReference type="OrthoDB" id="407298at2759"/>
<feature type="binding site" evidence="8">
    <location>
        <position position="798"/>
    </location>
    <ligand>
        <name>Fe cation</name>
        <dbReference type="ChEBI" id="CHEBI:24875"/>
        <note>catalytic</note>
    </ligand>
</feature>
<dbReference type="GO" id="GO:0005506">
    <property type="term" value="F:iron ion binding"/>
    <property type="evidence" value="ECO:0007669"/>
    <property type="project" value="InterPro"/>
</dbReference>
<feature type="site" description="Essential for stabilizing binding to COTL1" evidence="10">
    <location>
        <position position="514"/>
    </location>
</feature>
<dbReference type="PROSITE" id="PS50095">
    <property type="entry name" value="PLAT"/>
    <property type="match status" value="1"/>
</dbReference>